<dbReference type="InterPro" id="IPR037386">
    <property type="entry name" value="CCDC40"/>
</dbReference>
<evidence type="ECO:0000313" key="4">
    <source>
        <dbReference type="Proteomes" id="UP001059041"/>
    </source>
</evidence>
<evidence type="ECO:0000256" key="2">
    <source>
        <dbReference type="SAM" id="MobiDB-lite"/>
    </source>
</evidence>
<feature type="region of interest" description="Disordered" evidence="2">
    <location>
        <begin position="1"/>
        <end position="49"/>
    </location>
</feature>
<dbReference type="GO" id="GO:0005929">
    <property type="term" value="C:cilium"/>
    <property type="evidence" value="ECO:0007669"/>
    <property type="project" value="TreeGrafter"/>
</dbReference>
<dbReference type="PANTHER" id="PTHR16275:SF8">
    <property type="entry name" value="COILED-COIL DOMAIN-CONTAINING PROTEIN 40"/>
    <property type="match status" value="1"/>
</dbReference>
<dbReference type="GO" id="GO:0005576">
    <property type="term" value="C:extracellular region"/>
    <property type="evidence" value="ECO:0007669"/>
    <property type="project" value="GOC"/>
</dbReference>
<feature type="coiled-coil region" evidence="1">
    <location>
        <begin position="692"/>
        <end position="780"/>
    </location>
</feature>
<accession>A0A9W8C594</accession>
<sequence length="965" mass="112026">MDGGRNGGLLEDQMNRQDENVGQNTEVTEPERESNSMELSDSDVGGNGYSVTSEPVLLLNSETDNKRTPVLLQYSFQLELSSGAQPRVEEENEEQEELLVLDPEHPLMKRFQSALKKHLSNQLERQTLELREKKVLEKAEVQRRQELAEEVYMVQELLAKLQASLEASHEANGQTAAQRRQAQDKLDTVKNQYHAAASHARKQRTQVSELQSKVDSMATMLLYMQKANTDLRLDIKAIINASNKAQRERTQAEEHKYQQDVYVERLTKHVEKLSGQIALFEVQITAQSEETKAAKETYSEAQLELDSLNVEHKQLFQQWNSSLVMMRRRDEAYNAMQEELRQINDQMLSLETKIDGYKKSITQEEEQNERLTLHLNQAQADCTTSHKLLTHSQNHQEVLQAQYSNYTQILQETEKTLSTLRVEREVYQSKLKAFRNHMEKESAVCLNLQDQIMNKLKEQFTHNNSAKYSCRLTDKTVSQRREKEAQLTKLENGVNAVKLESQMLVTHLNSLAPLHAELEKEMSQQHQLLSSREAEISGNVTDIERKQSMINIFNKKIKEIVSSTGHEDLSPLEICAATLSKELEDVGTEIKEQQQLWLWQQGELVRFTQEKQAHSCSVQTLRTQLTILQQSQINRKSEMEQDQREQADLENQIKDVMADMIKLNCLLSKNSDLNQTLQQNNSQMETEFRQRLKEVKSKSVETQLKLEMLNKEKERLVNSLVEAERLIMLWEKRTQLMRETWSAINSDIGQGDMRTMAREVHRMEVRYAQLMKQQERLLRDMESVVSRRQTIMILSEAQTRSDHMQATHTEYHTIQGLHRKILQTKKQSEECVGVIAQLEERQHYLSSSLREKQTDLSDLQNRRAVLAQDLTAFQKTKERNLSRLLTLQSQAKHLQDVMQGRYRPVAGEDTVLELEKLKQEKRLKMVSSILQYLTQECPQHHSTFHRLNLTLEEHLHTGLLDSQQA</sequence>
<dbReference type="Pfam" id="PF08647">
    <property type="entry name" value="BRE1"/>
    <property type="match status" value="1"/>
</dbReference>
<dbReference type="GO" id="GO:0005737">
    <property type="term" value="C:cytoplasm"/>
    <property type="evidence" value="ECO:0007669"/>
    <property type="project" value="TreeGrafter"/>
</dbReference>
<dbReference type="PANTHER" id="PTHR16275">
    <property type="entry name" value="COILED-COIL DOMAIN-CONTAINING PROTEIN 40"/>
    <property type="match status" value="1"/>
</dbReference>
<dbReference type="OrthoDB" id="188741at2759"/>
<reference evidence="3" key="1">
    <citation type="submission" date="2021-02" db="EMBL/GenBank/DDBJ databases">
        <title>Comparative genomics reveals that relaxation of natural selection precedes convergent phenotypic evolution of cavefish.</title>
        <authorList>
            <person name="Peng Z."/>
        </authorList>
    </citation>
    <scope>NUCLEOTIDE SEQUENCE</scope>
    <source>
        <tissue evidence="3">Muscle</tissue>
    </source>
</reference>
<dbReference type="GO" id="GO:0001947">
    <property type="term" value="P:heart looping"/>
    <property type="evidence" value="ECO:0007669"/>
    <property type="project" value="TreeGrafter"/>
</dbReference>
<feature type="region of interest" description="Disordered" evidence="2">
    <location>
        <begin position="170"/>
        <end position="209"/>
    </location>
</feature>
<comment type="caution">
    <text evidence="3">The sequence shown here is derived from an EMBL/GenBank/DDBJ whole genome shotgun (WGS) entry which is preliminary data.</text>
</comment>
<keyword evidence="1" id="KW-0175">Coiled coil</keyword>
<dbReference type="GO" id="GO:0060287">
    <property type="term" value="P:epithelial cilium movement involved in determination of left/right asymmetry"/>
    <property type="evidence" value="ECO:0007669"/>
    <property type="project" value="TreeGrafter"/>
</dbReference>
<feature type="compositionally biased region" description="Polar residues" evidence="2">
    <location>
        <begin position="171"/>
        <end position="180"/>
    </location>
</feature>
<keyword evidence="4" id="KW-1185">Reference proteome</keyword>
<dbReference type="GO" id="GO:0035082">
    <property type="term" value="P:axoneme assembly"/>
    <property type="evidence" value="ECO:0007669"/>
    <property type="project" value="InterPro"/>
</dbReference>
<evidence type="ECO:0000313" key="3">
    <source>
        <dbReference type="EMBL" id="KAI7808016.1"/>
    </source>
</evidence>
<gene>
    <name evidence="3" type="ORF">IRJ41_014167</name>
</gene>
<dbReference type="Proteomes" id="UP001059041">
    <property type="component" value="Linkage Group LG7"/>
</dbReference>
<evidence type="ECO:0000256" key="1">
    <source>
        <dbReference type="SAM" id="Coils"/>
    </source>
</evidence>
<name>A0A9W8C594_TRIRA</name>
<proteinExistence type="predicted"/>
<dbReference type="EMBL" id="JAFHDT010000007">
    <property type="protein sequence ID" value="KAI7808016.1"/>
    <property type="molecule type" value="Genomic_DNA"/>
</dbReference>
<organism evidence="3 4">
    <name type="scientific">Triplophysa rosa</name>
    <name type="common">Cave loach</name>
    <dbReference type="NCBI Taxonomy" id="992332"/>
    <lineage>
        <taxon>Eukaryota</taxon>
        <taxon>Metazoa</taxon>
        <taxon>Chordata</taxon>
        <taxon>Craniata</taxon>
        <taxon>Vertebrata</taxon>
        <taxon>Euteleostomi</taxon>
        <taxon>Actinopterygii</taxon>
        <taxon>Neopterygii</taxon>
        <taxon>Teleostei</taxon>
        <taxon>Ostariophysi</taxon>
        <taxon>Cypriniformes</taxon>
        <taxon>Nemacheilidae</taxon>
        <taxon>Triplophysa</taxon>
    </lineage>
</organism>
<feature type="coiled-coil region" evidence="1">
    <location>
        <begin position="291"/>
        <end position="381"/>
    </location>
</feature>
<dbReference type="AlphaFoldDB" id="A0A9W8C594"/>
<protein>
    <submittedName>
        <fullName evidence="3">Coiled-coil domain-containing protein 40</fullName>
    </submittedName>
</protein>